<keyword evidence="1" id="KW-1133">Transmembrane helix</keyword>
<sequence length="47" mass="5436">MFGGLLFIVCVILQFHYHDSIPWYIWVLALIAQFAALGEPAIRMKKN</sequence>
<organism evidence="2 3">
    <name type="scientific">Candidatus Sulfotelmatobacter kueseliae</name>
    <dbReference type="NCBI Taxonomy" id="2042962"/>
    <lineage>
        <taxon>Bacteria</taxon>
        <taxon>Pseudomonadati</taxon>
        <taxon>Acidobacteriota</taxon>
        <taxon>Terriglobia</taxon>
        <taxon>Terriglobales</taxon>
        <taxon>Candidatus Korobacteraceae</taxon>
        <taxon>Candidatus Sulfotelmatobacter</taxon>
    </lineage>
</organism>
<gene>
    <name evidence="2" type="ORF">SBA1_360040</name>
</gene>
<evidence type="ECO:0000313" key="2">
    <source>
        <dbReference type="EMBL" id="SPF41459.1"/>
    </source>
</evidence>
<keyword evidence="1" id="KW-0472">Membrane</keyword>
<feature type="transmembrane region" description="Helical" evidence="1">
    <location>
        <begin position="23"/>
        <end position="42"/>
    </location>
</feature>
<evidence type="ECO:0000256" key="1">
    <source>
        <dbReference type="SAM" id="Phobius"/>
    </source>
</evidence>
<evidence type="ECO:0000313" key="3">
    <source>
        <dbReference type="Proteomes" id="UP000238701"/>
    </source>
</evidence>
<protein>
    <submittedName>
        <fullName evidence="2">Uncharacterized protein</fullName>
    </submittedName>
</protein>
<keyword evidence="1" id="KW-0812">Transmembrane</keyword>
<dbReference type="Proteomes" id="UP000238701">
    <property type="component" value="Unassembled WGS sequence"/>
</dbReference>
<dbReference type="EMBL" id="OMOD01000129">
    <property type="protein sequence ID" value="SPF41459.1"/>
    <property type="molecule type" value="Genomic_DNA"/>
</dbReference>
<accession>A0A2U3KPJ2</accession>
<reference evidence="3" key="1">
    <citation type="submission" date="2018-02" db="EMBL/GenBank/DDBJ databases">
        <authorList>
            <person name="Hausmann B."/>
        </authorList>
    </citation>
    <scope>NUCLEOTIDE SEQUENCE [LARGE SCALE GENOMIC DNA]</scope>
    <source>
        <strain evidence="3">Peat soil MAG SbA1</strain>
    </source>
</reference>
<proteinExistence type="predicted"/>
<name>A0A2U3KPJ2_9BACT</name>
<dbReference type="AlphaFoldDB" id="A0A2U3KPJ2"/>